<keyword evidence="1" id="KW-0472">Membrane</keyword>
<gene>
    <name evidence="2" type="ORF">PMEA_00014668</name>
</gene>
<proteinExistence type="predicted"/>
<name>A0AAU9X0V6_9CNID</name>
<evidence type="ECO:0000256" key="1">
    <source>
        <dbReference type="SAM" id="Phobius"/>
    </source>
</evidence>
<reference evidence="2 3" key="1">
    <citation type="submission" date="2022-05" db="EMBL/GenBank/DDBJ databases">
        <authorList>
            <consortium name="Genoscope - CEA"/>
            <person name="William W."/>
        </authorList>
    </citation>
    <scope>NUCLEOTIDE SEQUENCE [LARGE SCALE GENOMIC DNA]</scope>
</reference>
<accession>A0AAU9X0V6</accession>
<evidence type="ECO:0000313" key="3">
    <source>
        <dbReference type="Proteomes" id="UP001159428"/>
    </source>
</evidence>
<dbReference type="EMBL" id="CALNXJ010000026">
    <property type="protein sequence ID" value="CAH3132343.1"/>
    <property type="molecule type" value="Genomic_DNA"/>
</dbReference>
<sequence>TIRTTIIQRNESRTSCSPYNTNFWLPCICVKKPRIIGKTKRTSLHLLSLVFNASQYFGMEIRYNSTNLTYVERPNFVFLAQISVFFVSDFFFLYYILEFSNVNVLRIFLRA</sequence>
<organism evidence="2 3">
    <name type="scientific">Pocillopora meandrina</name>
    <dbReference type="NCBI Taxonomy" id="46732"/>
    <lineage>
        <taxon>Eukaryota</taxon>
        <taxon>Metazoa</taxon>
        <taxon>Cnidaria</taxon>
        <taxon>Anthozoa</taxon>
        <taxon>Hexacorallia</taxon>
        <taxon>Scleractinia</taxon>
        <taxon>Astrocoeniina</taxon>
        <taxon>Pocilloporidae</taxon>
        <taxon>Pocillopora</taxon>
    </lineage>
</organism>
<dbReference type="AlphaFoldDB" id="A0AAU9X0V6"/>
<dbReference type="Proteomes" id="UP001159428">
    <property type="component" value="Unassembled WGS sequence"/>
</dbReference>
<protein>
    <submittedName>
        <fullName evidence="2">Uncharacterized protein</fullName>
    </submittedName>
</protein>
<comment type="caution">
    <text evidence="2">The sequence shown here is derived from an EMBL/GenBank/DDBJ whole genome shotgun (WGS) entry which is preliminary data.</text>
</comment>
<evidence type="ECO:0000313" key="2">
    <source>
        <dbReference type="EMBL" id="CAH3132343.1"/>
    </source>
</evidence>
<keyword evidence="3" id="KW-1185">Reference proteome</keyword>
<feature type="transmembrane region" description="Helical" evidence="1">
    <location>
        <begin position="78"/>
        <end position="97"/>
    </location>
</feature>
<feature type="non-terminal residue" evidence="2">
    <location>
        <position position="1"/>
    </location>
</feature>
<keyword evidence="1" id="KW-0812">Transmembrane</keyword>
<keyword evidence="1" id="KW-1133">Transmembrane helix</keyword>